<keyword evidence="12" id="KW-0449">Lipoprotein</keyword>
<evidence type="ECO:0000256" key="14">
    <source>
        <dbReference type="SAM" id="Phobius"/>
    </source>
</evidence>
<keyword evidence="9 14" id="KW-1133">Transmembrane helix</keyword>
<evidence type="ECO:0000313" key="16">
    <source>
        <dbReference type="EMBL" id="KAF4472840.1"/>
    </source>
</evidence>
<feature type="transmembrane region" description="Helical" evidence="14">
    <location>
        <begin position="133"/>
        <end position="154"/>
    </location>
</feature>
<evidence type="ECO:0000256" key="11">
    <source>
        <dbReference type="ARBA" id="ARBA00023157"/>
    </source>
</evidence>
<evidence type="ECO:0000256" key="6">
    <source>
        <dbReference type="ARBA" id="ARBA00022622"/>
    </source>
</evidence>
<comment type="caution">
    <text evidence="16">The sequence shown here is derived from an EMBL/GenBank/DDBJ whole genome shotgun (WGS) entry which is preliminary data.</text>
</comment>
<comment type="subcellular location">
    <subcellularLocation>
        <location evidence="2">Membrane</location>
        <topology evidence="2">Lipid-anchor</topology>
        <topology evidence="2">GPI-anchor</topology>
    </subcellularLocation>
    <subcellularLocation>
        <location evidence="1">Membrane</location>
        <topology evidence="1">Single-pass membrane protein</topology>
    </subcellularLocation>
    <subcellularLocation>
        <location evidence="3">Secreted</location>
    </subcellularLocation>
</comment>
<comment type="similarity">
    <text evidence="4">Belongs to the RBT5 family.</text>
</comment>
<evidence type="ECO:0000259" key="15">
    <source>
        <dbReference type="Pfam" id="PF05730"/>
    </source>
</evidence>
<gene>
    <name evidence="16" type="ORF">FALBO_272</name>
</gene>
<keyword evidence="17" id="KW-1185">Reference proteome</keyword>
<keyword evidence="10 14" id="KW-0472">Membrane</keyword>
<sequence length="280" mass="30093">MAHPNAAELAKAIPSCVSGCFNIGVAATGCDDNDYDCWCYEKNHETVVDTMTECLDNRERKLDKSCTDDEMFAQATAAPKTTLTSALRTSATATSIAELPQSTDPSQTAGSDLPQMTEEASNESSGPSKGAQAGIGIGVGLGAILIAIALFLWWRERRQRYELQRRLQAATDGKLSNDGMIVYEKGGLYEIEGDRPHCEELRGDMRTPELNARPMSNINGRDGNISPEETDLGTSLSMSSLDGPRYPGATYPGGSSQELRPMSFVPGASREDLGLSKRAS</sequence>
<feature type="region of interest" description="Disordered" evidence="13">
    <location>
        <begin position="209"/>
        <end position="280"/>
    </location>
</feature>
<feature type="region of interest" description="Disordered" evidence="13">
    <location>
        <begin position="94"/>
        <end position="130"/>
    </location>
</feature>
<evidence type="ECO:0000256" key="3">
    <source>
        <dbReference type="ARBA" id="ARBA00004613"/>
    </source>
</evidence>
<keyword evidence="7 14" id="KW-0812">Transmembrane</keyword>
<dbReference type="GO" id="GO:0098552">
    <property type="term" value="C:side of membrane"/>
    <property type="evidence" value="ECO:0007669"/>
    <property type="project" value="UniProtKB-KW"/>
</dbReference>
<dbReference type="PANTHER" id="PTHR15549">
    <property type="entry name" value="PAIRED IMMUNOGLOBULIN-LIKE TYPE 2 RECEPTOR"/>
    <property type="match status" value="1"/>
</dbReference>
<evidence type="ECO:0000256" key="10">
    <source>
        <dbReference type="ARBA" id="ARBA00023136"/>
    </source>
</evidence>
<dbReference type="Pfam" id="PF05730">
    <property type="entry name" value="CFEM"/>
    <property type="match status" value="1"/>
</dbReference>
<evidence type="ECO:0000256" key="12">
    <source>
        <dbReference type="ARBA" id="ARBA00023288"/>
    </source>
</evidence>
<organism evidence="16 17">
    <name type="scientific">Fusarium albosuccineum</name>
    <dbReference type="NCBI Taxonomy" id="1237068"/>
    <lineage>
        <taxon>Eukaryota</taxon>
        <taxon>Fungi</taxon>
        <taxon>Dikarya</taxon>
        <taxon>Ascomycota</taxon>
        <taxon>Pezizomycotina</taxon>
        <taxon>Sordariomycetes</taxon>
        <taxon>Hypocreomycetidae</taxon>
        <taxon>Hypocreales</taxon>
        <taxon>Nectriaceae</taxon>
        <taxon>Fusarium</taxon>
        <taxon>Fusarium decemcellulare species complex</taxon>
    </lineage>
</organism>
<evidence type="ECO:0000256" key="4">
    <source>
        <dbReference type="ARBA" id="ARBA00010031"/>
    </source>
</evidence>
<protein>
    <recommendedName>
        <fullName evidence="15">CFEM domain-containing protein</fullName>
    </recommendedName>
</protein>
<evidence type="ECO:0000256" key="1">
    <source>
        <dbReference type="ARBA" id="ARBA00004167"/>
    </source>
</evidence>
<feature type="domain" description="CFEM" evidence="15">
    <location>
        <begin position="11"/>
        <end position="71"/>
    </location>
</feature>
<dbReference type="EMBL" id="JAADYS010000034">
    <property type="protein sequence ID" value="KAF4472840.1"/>
    <property type="molecule type" value="Genomic_DNA"/>
</dbReference>
<dbReference type="PANTHER" id="PTHR15549:SF30">
    <property type="entry name" value="MID2 DOMAIN-CONTAINING PROTEIN"/>
    <property type="match status" value="1"/>
</dbReference>
<keyword evidence="6" id="KW-0336">GPI-anchor</keyword>
<evidence type="ECO:0000313" key="17">
    <source>
        <dbReference type="Proteomes" id="UP000554235"/>
    </source>
</evidence>
<proteinExistence type="inferred from homology"/>
<evidence type="ECO:0000256" key="2">
    <source>
        <dbReference type="ARBA" id="ARBA00004589"/>
    </source>
</evidence>
<dbReference type="InterPro" id="IPR008427">
    <property type="entry name" value="Extracellular_membr_CFEM_dom"/>
</dbReference>
<evidence type="ECO:0000256" key="7">
    <source>
        <dbReference type="ARBA" id="ARBA00022692"/>
    </source>
</evidence>
<dbReference type="Proteomes" id="UP000554235">
    <property type="component" value="Unassembled WGS sequence"/>
</dbReference>
<name>A0A8H4PEN3_9HYPO</name>
<feature type="compositionally biased region" description="Polar residues" evidence="13">
    <location>
        <begin position="100"/>
        <end position="110"/>
    </location>
</feature>
<keyword evidence="11" id="KW-1015">Disulfide bond</keyword>
<keyword evidence="8" id="KW-0732">Signal</keyword>
<evidence type="ECO:0000256" key="8">
    <source>
        <dbReference type="ARBA" id="ARBA00022729"/>
    </source>
</evidence>
<feature type="compositionally biased region" description="Basic and acidic residues" evidence="13">
    <location>
        <begin position="269"/>
        <end position="280"/>
    </location>
</feature>
<evidence type="ECO:0000256" key="5">
    <source>
        <dbReference type="ARBA" id="ARBA00022525"/>
    </source>
</evidence>
<dbReference type="AlphaFoldDB" id="A0A8H4PEN3"/>
<dbReference type="GO" id="GO:0005576">
    <property type="term" value="C:extracellular region"/>
    <property type="evidence" value="ECO:0007669"/>
    <property type="project" value="UniProtKB-SubCell"/>
</dbReference>
<keyword evidence="6" id="KW-0325">Glycoprotein</keyword>
<keyword evidence="5" id="KW-0964">Secreted</keyword>
<reference evidence="16 17" key="1">
    <citation type="submission" date="2020-01" db="EMBL/GenBank/DDBJ databases">
        <title>Identification and distribution of gene clusters putatively required for synthesis of sphingolipid metabolism inhibitors in phylogenetically diverse species of the filamentous fungus Fusarium.</title>
        <authorList>
            <person name="Kim H.-S."/>
            <person name="Busman M."/>
            <person name="Brown D.W."/>
            <person name="Divon H."/>
            <person name="Uhlig S."/>
            <person name="Proctor R.H."/>
        </authorList>
    </citation>
    <scope>NUCLEOTIDE SEQUENCE [LARGE SCALE GENOMIC DNA]</scope>
    <source>
        <strain evidence="16 17">NRRL 20459</strain>
    </source>
</reference>
<evidence type="ECO:0000256" key="9">
    <source>
        <dbReference type="ARBA" id="ARBA00022989"/>
    </source>
</evidence>
<accession>A0A8H4PEN3</accession>
<dbReference type="OrthoDB" id="5105844at2759"/>
<dbReference type="GO" id="GO:0071944">
    <property type="term" value="C:cell periphery"/>
    <property type="evidence" value="ECO:0007669"/>
    <property type="project" value="UniProtKB-ARBA"/>
</dbReference>
<dbReference type="InterPro" id="IPR051694">
    <property type="entry name" value="Immunoregulatory_rcpt-like"/>
</dbReference>
<feature type="compositionally biased region" description="Polar residues" evidence="13">
    <location>
        <begin position="118"/>
        <end position="127"/>
    </location>
</feature>
<evidence type="ECO:0000256" key="13">
    <source>
        <dbReference type="SAM" id="MobiDB-lite"/>
    </source>
</evidence>